<keyword evidence="6 8" id="KW-0472">Membrane</keyword>
<feature type="transmembrane region" description="Helical" evidence="8">
    <location>
        <begin position="97"/>
        <end position="118"/>
    </location>
</feature>
<dbReference type="Pfam" id="PF00083">
    <property type="entry name" value="Sugar_tr"/>
    <property type="match status" value="1"/>
</dbReference>
<feature type="transmembrane region" description="Helical" evidence="8">
    <location>
        <begin position="34"/>
        <end position="60"/>
    </location>
</feature>
<dbReference type="FunFam" id="1.20.1250.20:FF:000073">
    <property type="entry name" value="MFS myo-inositol transporter, putative"/>
    <property type="match status" value="1"/>
</dbReference>
<feature type="transmembrane region" description="Helical" evidence="8">
    <location>
        <begin position="335"/>
        <end position="362"/>
    </location>
</feature>
<comment type="caution">
    <text evidence="10">The sequence shown here is derived from an EMBL/GenBank/DDBJ whole genome shotgun (WGS) entry which is preliminary data.</text>
</comment>
<dbReference type="InterPro" id="IPR003663">
    <property type="entry name" value="Sugar/inositol_transpt"/>
</dbReference>
<protein>
    <submittedName>
        <fullName evidence="10">Sugar porter family MFS transporter</fullName>
    </submittedName>
</protein>
<dbReference type="PROSITE" id="PS00217">
    <property type="entry name" value="SUGAR_TRANSPORT_2"/>
    <property type="match status" value="1"/>
</dbReference>
<evidence type="ECO:0000256" key="2">
    <source>
        <dbReference type="ARBA" id="ARBA00010992"/>
    </source>
</evidence>
<evidence type="ECO:0000256" key="1">
    <source>
        <dbReference type="ARBA" id="ARBA00004141"/>
    </source>
</evidence>
<keyword evidence="5 8" id="KW-1133">Transmembrane helix</keyword>
<feature type="transmembrane region" description="Helical" evidence="8">
    <location>
        <begin position="130"/>
        <end position="152"/>
    </location>
</feature>
<feature type="transmembrane region" description="Helical" evidence="8">
    <location>
        <begin position="158"/>
        <end position="180"/>
    </location>
</feature>
<comment type="similarity">
    <text evidence="2 7">Belongs to the major facilitator superfamily. Sugar transporter (TC 2.A.1.1) family.</text>
</comment>
<feature type="transmembrane region" description="Helical" evidence="8">
    <location>
        <begin position="374"/>
        <end position="394"/>
    </location>
</feature>
<comment type="subcellular location">
    <subcellularLocation>
        <location evidence="1">Membrane</location>
        <topology evidence="1">Multi-pass membrane protein</topology>
    </subcellularLocation>
</comment>
<dbReference type="PANTHER" id="PTHR48020">
    <property type="entry name" value="PROTON MYO-INOSITOL COTRANSPORTER"/>
    <property type="match status" value="1"/>
</dbReference>
<dbReference type="EMBL" id="JAWXYB010000018">
    <property type="protein sequence ID" value="MDX5930456.1"/>
    <property type="molecule type" value="Genomic_DNA"/>
</dbReference>
<evidence type="ECO:0000256" key="7">
    <source>
        <dbReference type="RuleBase" id="RU003346"/>
    </source>
</evidence>
<dbReference type="InterPro" id="IPR005829">
    <property type="entry name" value="Sugar_transporter_CS"/>
</dbReference>
<gene>
    <name evidence="10" type="ORF">SIL87_06730</name>
</gene>
<feature type="transmembrane region" description="Helical" evidence="8">
    <location>
        <begin position="241"/>
        <end position="263"/>
    </location>
</feature>
<reference evidence="10 11" key="1">
    <citation type="submission" date="2023-11" db="EMBL/GenBank/DDBJ databases">
        <title>MicrobeMod: A computational toolkit for identifying prokaryotic methylation and restriction-modification with nanopore sequencing.</title>
        <authorList>
            <person name="Crits-Christoph A."/>
            <person name="Kang S.C."/>
            <person name="Lee H."/>
            <person name="Ostrov N."/>
        </authorList>
    </citation>
    <scope>NUCLEOTIDE SEQUENCE [LARGE SCALE GENOMIC DNA]</scope>
    <source>
        <strain evidence="10 11">DSMZ 700</strain>
    </source>
</reference>
<evidence type="ECO:0000256" key="5">
    <source>
        <dbReference type="ARBA" id="ARBA00022989"/>
    </source>
</evidence>
<evidence type="ECO:0000259" key="9">
    <source>
        <dbReference type="PROSITE" id="PS50850"/>
    </source>
</evidence>
<feature type="transmembrane region" description="Helical" evidence="8">
    <location>
        <begin position="406"/>
        <end position="424"/>
    </location>
</feature>
<dbReference type="InterPro" id="IPR050814">
    <property type="entry name" value="Myo-inositol_Transporter"/>
</dbReference>
<dbReference type="PRINTS" id="PR00171">
    <property type="entry name" value="SUGRTRNSPORT"/>
</dbReference>
<evidence type="ECO:0000256" key="8">
    <source>
        <dbReference type="SAM" id="Phobius"/>
    </source>
</evidence>
<dbReference type="GO" id="GO:0016020">
    <property type="term" value="C:membrane"/>
    <property type="evidence" value="ECO:0007669"/>
    <property type="project" value="UniProtKB-SubCell"/>
</dbReference>
<proteinExistence type="inferred from homology"/>
<sequence length="447" mass="47207">MRFTLIAIVAGLGGLLFGYDTGVISGALLFIRHVFHLGATMQGVVVAIALAAAAVGAAFAGTLSDRFGRRPVLLVTALIFVAGALLSAAAWSVAALLAGRVMVGAGIGVASMLTPLYLSEIAPPAKRGAIVTINQFYITLGIVLSYGVGFLLSHSPEGWRWMLGVGCIPGIILFIGMLTLPESPRWLAGKGRDDEARRALLYLRDGGNIDDEMHDLHQDLATTGKRTPWSALFTSRARKPLIIGVGLAIFQQITGINTVIYFAPTIFEKAGLPSASISILATAGVGAVNVIMTLVAMRLLDIVGRRKLLLFGLAGMLVTLLILSAAFMIGLHGGLALVTVLSVAAYVAFFAIGLGPVFWLLIAEIFPLAVRGRGMSLATIANWSFNMLVSITFLDLVKGLGRGPTFLIYAAMTLATIVFTWFLVPETKGRSLEQIEAALEGDAKLAT</sequence>
<keyword evidence="11" id="KW-1185">Reference proteome</keyword>
<dbReference type="PANTHER" id="PTHR48020:SF12">
    <property type="entry name" value="PROTON MYO-INOSITOL COTRANSPORTER"/>
    <property type="match status" value="1"/>
</dbReference>
<dbReference type="NCBIfam" id="TIGR00879">
    <property type="entry name" value="SP"/>
    <property type="match status" value="1"/>
</dbReference>
<dbReference type="SUPFAM" id="SSF103473">
    <property type="entry name" value="MFS general substrate transporter"/>
    <property type="match status" value="1"/>
</dbReference>
<feature type="transmembrane region" description="Helical" evidence="8">
    <location>
        <begin position="275"/>
        <end position="296"/>
    </location>
</feature>
<evidence type="ECO:0000256" key="3">
    <source>
        <dbReference type="ARBA" id="ARBA00022448"/>
    </source>
</evidence>
<dbReference type="Gene3D" id="1.20.1250.20">
    <property type="entry name" value="MFS general substrate transporter like domains"/>
    <property type="match status" value="1"/>
</dbReference>
<dbReference type="InterPro" id="IPR036259">
    <property type="entry name" value="MFS_trans_sf"/>
</dbReference>
<dbReference type="RefSeq" id="WP_319613401.1">
    <property type="nucleotide sequence ID" value="NZ_JAWXYB010000018.1"/>
</dbReference>
<name>A0AAW9DNG7_ACIAO</name>
<feature type="transmembrane region" description="Helical" evidence="8">
    <location>
        <begin position="308"/>
        <end position="329"/>
    </location>
</feature>
<dbReference type="AlphaFoldDB" id="A0AAW9DNG7"/>
<accession>A0AAW9DNG7</accession>
<dbReference type="PROSITE" id="PS50850">
    <property type="entry name" value="MFS"/>
    <property type="match status" value="1"/>
</dbReference>
<evidence type="ECO:0000256" key="6">
    <source>
        <dbReference type="ARBA" id="ARBA00023136"/>
    </source>
</evidence>
<dbReference type="PROSITE" id="PS00216">
    <property type="entry name" value="SUGAR_TRANSPORT_1"/>
    <property type="match status" value="2"/>
</dbReference>
<organism evidence="10 11">
    <name type="scientific">Acidiphilium acidophilum</name>
    <name type="common">Thiobacillus acidophilus</name>
    <dbReference type="NCBI Taxonomy" id="76588"/>
    <lineage>
        <taxon>Bacteria</taxon>
        <taxon>Pseudomonadati</taxon>
        <taxon>Pseudomonadota</taxon>
        <taxon>Alphaproteobacteria</taxon>
        <taxon>Acetobacterales</taxon>
        <taxon>Acidocellaceae</taxon>
        <taxon>Acidiphilium</taxon>
    </lineage>
</organism>
<evidence type="ECO:0000313" key="11">
    <source>
        <dbReference type="Proteomes" id="UP001279553"/>
    </source>
</evidence>
<keyword evidence="3 7" id="KW-0813">Transport</keyword>
<evidence type="ECO:0000313" key="10">
    <source>
        <dbReference type="EMBL" id="MDX5930456.1"/>
    </source>
</evidence>
<feature type="transmembrane region" description="Helical" evidence="8">
    <location>
        <begin position="72"/>
        <end position="91"/>
    </location>
</feature>
<keyword evidence="4 8" id="KW-0812">Transmembrane</keyword>
<dbReference type="InterPro" id="IPR005828">
    <property type="entry name" value="MFS_sugar_transport-like"/>
</dbReference>
<feature type="domain" description="Major facilitator superfamily (MFS) profile" evidence="9">
    <location>
        <begin position="6"/>
        <end position="428"/>
    </location>
</feature>
<dbReference type="GO" id="GO:0022857">
    <property type="term" value="F:transmembrane transporter activity"/>
    <property type="evidence" value="ECO:0007669"/>
    <property type="project" value="InterPro"/>
</dbReference>
<dbReference type="Proteomes" id="UP001279553">
    <property type="component" value="Unassembled WGS sequence"/>
</dbReference>
<dbReference type="InterPro" id="IPR020846">
    <property type="entry name" value="MFS_dom"/>
</dbReference>
<evidence type="ECO:0000256" key="4">
    <source>
        <dbReference type="ARBA" id="ARBA00022692"/>
    </source>
</evidence>